<dbReference type="Pfam" id="PF02576">
    <property type="entry name" value="RimP_N"/>
    <property type="match status" value="1"/>
</dbReference>
<gene>
    <name evidence="3" type="primary">rimP</name>
    <name evidence="6" type="ORF">HSCHL_0756</name>
</gene>
<dbReference type="InterPro" id="IPR036847">
    <property type="entry name" value="RimP_C_sf"/>
</dbReference>
<feature type="domain" description="Ribosome maturation factor RimP C-terminal" evidence="5">
    <location>
        <begin position="88"/>
        <end position="147"/>
    </location>
</feature>
<proteinExistence type="inferred from homology"/>
<organism evidence="6 7">
    <name type="scientific">Hydrogenibacillus schlegelii</name>
    <name type="common">Bacillus schlegelii</name>
    <dbReference type="NCBI Taxonomy" id="1484"/>
    <lineage>
        <taxon>Bacteria</taxon>
        <taxon>Bacillati</taxon>
        <taxon>Bacillota</taxon>
        <taxon>Bacilli</taxon>
        <taxon>Bacillales</taxon>
        <taxon>Bacillales Family X. Incertae Sedis</taxon>
        <taxon>Hydrogenibacillus</taxon>
    </lineage>
</organism>
<dbReference type="Pfam" id="PF17384">
    <property type="entry name" value="DUF150_C"/>
    <property type="match status" value="1"/>
</dbReference>
<evidence type="ECO:0000256" key="2">
    <source>
        <dbReference type="ARBA" id="ARBA00022517"/>
    </source>
</evidence>
<dbReference type="Gene3D" id="3.30.300.70">
    <property type="entry name" value="RimP-like superfamily, N-terminal"/>
    <property type="match status" value="1"/>
</dbReference>
<dbReference type="FunFam" id="3.30.300.70:FF:000001">
    <property type="entry name" value="Ribosome maturation factor RimP"/>
    <property type="match status" value="1"/>
</dbReference>
<dbReference type="CDD" id="cd01734">
    <property type="entry name" value="YlxS_C"/>
    <property type="match status" value="1"/>
</dbReference>
<feature type="domain" description="Ribosome maturation factor RimP N-terminal" evidence="4">
    <location>
        <begin position="16"/>
        <end position="85"/>
    </location>
</feature>
<dbReference type="GO" id="GO:0005829">
    <property type="term" value="C:cytosol"/>
    <property type="evidence" value="ECO:0007669"/>
    <property type="project" value="TreeGrafter"/>
</dbReference>
<dbReference type="PANTHER" id="PTHR33867">
    <property type="entry name" value="RIBOSOME MATURATION FACTOR RIMP"/>
    <property type="match status" value="1"/>
</dbReference>
<keyword evidence="1 3" id="KW-0963">Cytoplasm</keyword>
<dbReference type="SUPFAM" id="SSF75420">
    <property type="entry name" value="YhbC-like, N-terminal domain"/>
    <property type="match status" value="1"/>
</dbReference>
<dbReference type="InterPro" id="IPR035956">
    <property type="entry name" value="RimP_N_sf"/>
</dbReference>
<dbReference type="InterPro" id="IPR003728">
    <property type="entry name" value="Ribosome_maturation_RimP"/>
</dbReference>
<evidence type="ECO:0000256" key="1">
    <source>
        <dbReference type="ARBA" id="ARBA00022490"/>
    </source>
</evidence>
<dbReference type="SUPFAM" id="SSF74942">
    <property type="entry name" value="YhbC-like, C-terminal domain"/>
    <property type="match status" value="1"/>
</dbReference>
<protein>
    <recommendedName>
        <fullName evidence="3">Ribosome maturation factor RimP</fullName>
    </recommendedName>
</protein>
<dbReference type="HAMAP" id="MF_01077">
    <property type="entry name" value="RimP"/>
    <property type="match status" value="1"/>
</dbReference>
<comment type="similarity">
    <text evidence="3">Belongs to the RimP family.</text>
</comment>
<dbReference type="EMBL" id="PEBV01000006">
    <property type="protein sequence ID" value="PTQ54112.1"/>
    <property type="molecule type" value="Genomic_DNA"/>
</dbReference>
<dbReference type="AlphaFoldDB" id="A0A2T5GD43"/>
<accession>A0A2T5GD43</accession>
<dbReference type="Gene3D" id="2.30.30.180">
    <property type="entry name" value="Ribosome maturation factor RimP, C-terminal domain"/>
    <property type="match status" value="1"/>
</dbReference>
<comment type="caution">
    <text evidence="6">The sequence shown here is derived from an EMBL/GenBank/DDBJ whole genome shotgun (WGS) entry which is preliminary data.</text>
</comment>
<evidence type="ECO:0000313" key="7">
    <source>
        <dbReference type="Proteomes" id="UP000244180"/>
    </source>
</evidence>
<reference evidence="6 7" key="1">
    <citation type="submission" date="2017-08" db="EMBL/GenBank/DDBJ databases">
        <title>Burning lignite coal seam in the remote Altai Mountains harbors a hydrogen-driven thermophilic microbial community.</title>
        <authorList>
            <person name="Kadnikov V.V."/>
            <person name="Mardanov A.V."/>
            <person name="Ivasenko D."/>
            <person name="Beletsky A.V."/>
            <person name="Karnachuk O.V."/>
            <person name="Ravin N.V."/>
        </authorList>
    </citation>
    <scope>NUCLEOTIDE SEQUENCE [LARGE SCALE GENOMIC DNA]</scope>
    <source>
        <strain evidence="6">AL33</strain>
    </source>
</reference>
<name>A0A2T5GD43_HYDSH</name>
<evidence type="ECO:0000259" key="5">
    <source>
        <dbReference type="Pfam" id="PF17384"/>
    </source>
</evidence>
<dbReference type="RefSeq" id="WP_252393526.1">
    <property type="nucleotide sequence ID" value="NZ_PEBV01000006.1"/>
</dbReference>
<dbReference type="PANTHER" id="PTHR33867:SF1">
    <property type="entry name" value="RIBOSOME MATURATION FACTOR RIMP"/>
    <property type="match status" value="1"/>
</dbReference>
<comment type="subcellular location">
    <subcellularLocation>
        <location evidence="3">Cytoplasm</location>
    </subcellularLocation>
</comment>
<dbReference type="InterPro" id="IPR028989">
    <property type="entry name" value="RimP_N"/>
</dbReference>
<sequence length="152" mass="16932">MDRRAVEAKVESLALPLLQRMGLELVHLEFVKEHGVRYLRLFVDKPGGIGVDELARVNEALSRRLDDEDPISESYILEVSSPGAERVLKTDREFAWAEGKFVRIETREPVDGATVFEGTLRSGADPLVVEVDGRPVAIPRAQVKLARRAMIG</sequence>
<keyword evidence="2 3" id="KW-0690">Ribosome biogenesis</keyword>
<dbReference type="Proteomes" id="UP000244180">
    <property type="component" value="Unassembled WGS sequence"/>
</dbReference>
<dbReference type="GO" id="GO:0000028">
    <property type="term" value="P:ribosomal small subunit assembly"/>
    <property type="evidence" value="ECO:0007669"/>
    <property type="project" value="TreeGrafter"/>
</dbReference>
<comment type="function">
    <text evidence="3">Required for maturation of 30S ribosomal subunits.</text>
</comment>
<evidence type="ECO:0000313" key="6">
    <source>
        <dbReference type="EMBL" id="PTQ54112.1"/>
    </source>
</evidence>
<dbReference type="GO" id="GO:0006412">
    <property type="term" value="P:translation"/>
    <property type="evidence" value="ECO:0007669"/>
    <property type="project" value="TreeGrafter"/>
</dbReference>
<evidence type="ECO:0000256" key="3">
    <source>
        <dbReference type="HAMAP-Rule" id="MF_01077"/>
    </source>
</evidence>
<dbReference type="InterPro" id="IPR028998">
    <property type="entry name" value="RimP_C"/>
</dbReference>
<evidence type="ECO:0000259" key="4">
    <source>
        <dbReference type="Pfam" id="PF02576"/>
    </source>
</evidence>